<accession>A0A3L8PWL2</accession>
<comment type="caution">
    <text evidence="2">The sequence shown here is derived from an EMBL/GenBank/DDBJ whole genome shotgun (WGS) entry which is preliminary data.</text>
</comment>
<dbReference type="EMBL" id="QZEI01000027">
    <property type="protein sequence ID" value="RLV59754.1"/>
    <property type="molecule type" value="Genomic_DNA"/>
</dbReference>
<dbReference type="RefSeq" id="WP_121838923.1">
    <property type="nucleotide sequence ID" value="NZ_ML014776.1"/>
</dbReference>
<sequence length="319" mass="36151">MATGLYLGGQTGFISSENNTNNARMAEVLRLWAKKPDANINDFIHALELSGLGVLARKFQAKVDQNPQFFDVTKPHARRQELGMDDGASDDVTPQQVPQINREQFHNLQDENQQLKQQIQSLQTELHGATSTNQQSQITISSLHQQIRRLTLQLQTEREEKNAAITNIQQQLEAALVNQAQQPNVTSMAGQPESTSPVQNPATCKLSAYQEALFKMHPYTKVSMNRLLQFLQRHQVNRSKWKEFATALGLGSEIEGIESDPFMYRDCSRCYSKLVTMVYARRDSTSFNVYDLAQAVSQARGDMNLVKFFKDIEDCLPKR</sequence>
<protein>
    <recommendedName>
        <fullName evidence="4">Death domain-containing protein</fullName>
    </recommendedName>
</protein>
<dbReference type="AlphaFoldDB" id="A0A3L8PWL2"/>
<dbReference type="Proteomes" id="UP000281474">
    <property type="component" value="Unassembled WGS sequence"/>
</dbReference>
<evidence type="ECO:0000313" key="3">
    <source>
        <dbReference type="Proteomes" id="UP000281474"/>
    </source>
</evidence>
<gene>
    <name evidence="2" type="ORF">D5018_10310</name>
</gene>
<proteinExistence type="predicted"/>
<evidence type="ECO:0000313" key="2">
    <source>
        <dbReference type="EMBL" id="RLV59754.1"/>
    </source>
</evidence>
<organism evidence="2 3">
    <name type="scientific">Parashewanella curva</name>
    <dbReference type="NCBI Taxonomy" id="2338552"/>
    <lineage>
        <taxon>Bacteria</taxon>
        <taxon>Pseudomonadati</taxon>
        <taxon>Pseudomonadota</taxon>
        <taxon>Gammaproteobacteria</taxon>
        <taxon>Alteromonadales</taxon>
        <taxon>Shewanellaceae</taxon>
        <taxon>Parashewanella</taxon>
    </lineage>
</organism>
<keyword evidence="3" id="KW-1185">Reference proteome</keyword>
<reference evidence="2 3" key="1">
    <citation type="submission" date="2018-09" db="EMBL/GenBank/DDBJ databases">
        <title>Phylogeny of the Shewanellaceae, and recommendation for two new genera, Pseudoshewanella and Parashewanella.</title>
        <authorList>
            <person name="Wang G."/>
        </authorList>
    </citation>
    <scope>NUCLEOTIDE SEQUENCE [LARGE SCALE GENOMIC DNA]</scope>
    <source>
        <strain evidence="2 3">C51</strain>
    </source>
</reference>
<feature type="coiled-coil region" evidence="1">
    <location>
        <begin position="105"/>
        <end position="178"/>
    </location>
</feature>
<evidence type="ECO:0000256" key="1">
    <source>
        <dbReference type="SAM" id="Coils"/>
    </source>
</evidence>
<evidence type="ECO:0008006" key="4">
    <source>
        <dbReference type="Google" id="ProtNLM"/>
    </source>
</evidence>
<keyword evidence="1" id="KW-0175">Coiled coil</keyword>
<name>A0A3L8PWL2_9GAMM</name>